<dbReference type="OrthoDB" id="2155291at2759"/>
<reference evidence="6 7" key="1">
    <citation type="journal article" date="2009" name="Nature">
        <title>Evolution of pathogenicity and sexual reproduction in eight Candida genomes.</title>
        <authorList>
            <person name="Butler G."/>
            <person name="Rasmussen M.D."/>
            <person name="Lin M.F."/>
            <person name="Santos M.A."/>
            <person name="Sakthikumar S."/>
            <person name="Munro C.A."/>
            <person name="Rheinbay E."/>
            <person name="Grabherr M."/>
            <person name="Forche A."/>
            <person name="Reedy J.L."/>
            <person name="Agrafioti I."/>
            <person name="Arnaud M.B."/>
            <person name="Bates S."/>
            <person name="Brown A.J."/>
            <person name="Brunke S."/>
            <person name="Costanzo M.C."/>
            <person name="Fitzpatrick D.A."/>
            <person name="de Groot P.W."/>
            <person name="Harris D."/>
            <person name="Hoyer L.L."/>
            <person name="Hube B."/>
            <person name="Klis F.M."/>
            <person name="Kodira C."/>
            <person name="Lennard N."/>
            <person name="Logue M.E."/>
            <person name="Martin R."/>
            <person name="Neiman A.M."/>
            <person name="Nikolaou E."/>
            <person name="Quail M.A."/>
            <person name="Quinn J."/>
            <person name="Santos M.C."/>
            <person name="Schmitzberger F.F."/>
            <person name="Sherlock G."/>
            <person name="Shah P."/>
            <person name="Silverstein K.A."/>
            <person name="Skrzypek M.S."/>
            <person name="Soll D."/>
            <person name="Staggs R."/>
            <person name="Stansfield I."/>
            <person name="Stumpf M.P."/>
            <person name="Sudbery P.E."/>
            <person name="Srikantha T."/>
            <person name="Zeng Q."/>
            <person name="Berman J."/>
            <person name="Berriman M."/>
            <person name="Heitman J."/>
            <person name="Gow N.A."/>
            <person name="Lorenz M.C."/>
            <person name="Birren B.W."/>
            <person name="Kellis M."/>
            <person name="Cuomo C.A."/>
        </authorList>
    </citation>
    <scope>NUCLEOTIDE SEQUENCE [LARGE SCALE GENOMIC DNA]</scope>
    <source>
        <strain evidence="6 7">WO-1</strain>
    </source>
</reference>
<dbReference type="GO" id="GO:0007264">
    <property type="term" value="P:small GTPase-mediated signal transduction"/>
    <property type="evidence" value="ECO:0007669"/>
    <property type="project" value="TreeGrafter"/>
</dbReference>
<keyword evidence="1" id="KW-0175">Coiled coil</keyword>
<dbReference type="InterPro" id="IPR036390">
    <property type="entry name" value="WH_DNA-bd_sf"/>
</dbReference>
<keyword evidence="7" id="KW-1185">Reference proteome</keyword>
<dbReference type="InterPro" id="IPR000591">
    <property type="entry name" value="DEP_dom"/>
</dbReference>
<gene>
    <name evidence="6" type="ORF">CAWG_02052</name>
</gene>
<dbReference type="InterPro" id="IPR027267">
    <property type="entry name" value="AH/BAR_dom_sf"/>
</dbReference>
<evidence type="ECO:0000259" key="3">
    <source>
        <dbReference type="PROSITE" id="PS50186"/>
    </source>
</evidence>
<feature type="compositionally biased region" description="Polar residues" evidence="2">
    <location>
        <begin position="760"/>
        <end position="777"/>
    </location>
</feature>
<dbReference type="PaxDb" id="5476-C4YMH2"/>
<dbReference type="OMA" id="WSQKQPE"/>
<dbReference type="GO" id="GO:0005886">
    <property type="term" value="C:plasma membrane"/>
    <property type="evidence" value="ECO:0007669"/>
    <property type="project" value="TreeGrafter"/>
</dbReference>
<dbReference type="InterPro" id="IPR008936">
    <property type="entry name" value="Rho_GTPase_activation_prot"/>
</dbReference>
<feature type="compositionally biased region" description="Low complexity" evidence="2">
    <location>
        <begin position="897"/>
        <end position="909"/>
    </location>
</feature>
<evidence type="ECO:0000313" key="7">
    <source>
        <dbReference type="Proteomes" id="UP000001429"/>
    </source>
</evidence>
<feature type="compositionally biased region" description="Polar residues" evidence="2">
    <location>
        <begin position="851"/>
        <end position="862"/>
    </location>
</feature>
<evidence type="ECO:0000313" key="6">
    <source>
        <dbReference type="EMBL" id="EEQ43803.1"/>
    </source>
</evidence>
<dbReference type="PANTHER" id="PTHR23065:SF17">
    <property type="entry name" value="RHO-GTPASE-ACTIVATING PROTEIN RGD2"/>
    <property type="match status" value="1"/>
</dbReference>
<feature type="domain" description="DEP" evidence="3">
    <location>
        <begin position="250"/>
        <end position="329"/>
    </location>
</feature>
<evidence type="ECO:0000259" key="4">
    <source>
        <dbReference type="PROSITE" id="PS50238"/>
    </source>
</evidence>
<proteinExistence type="predicted"/>
<dbReference type="PROSITE" id="PS51741">
    <property type="entry name" value="F_BAR"/>
    <property type="match status" value="1"/>
</dbReference>
<dbReference type="InterPro" id="IPR001060">
    <property type="entry name" value="FCH_dom"/>
</dbReference>
<dbReference type="SMART" id="SM00324">
    <property type="entry name" value="RhoGAP"/>
    <property type="match status" value="1"/>
</dbReference>
<dbReference type="Gene3D" id="1.20.1270.60">
    <property type="entry name" value="Arfaptin homology (AH) domain/BAR domain"/>
    <property type="match status" value="2"/>
</dbReference>
<dbReference type="EMBL" id="CM000309">
    <property type="protein sequence ID" value="EEQ43803.1"/>
    <property type="molecule type" value="Genomic_DNA"/>
</dbReference>
<accession>C4YMH2</accession>
<feature type="region of interest" description="Disordered" evidence="2">
    <location>
        <begin position="206"/>
        <end position="226"/>
    </location>
</feature>
<organism evidence="6 7">
    <name type="scientific">Candida albicans (strain WO-1)</name>
    <name type="common">Yeast</name>
    <dbReference type="NCBI Taxonomy" id="294748"/>
    <lineage>
        <taxon>Eukaryota</taxon>
        <taxon>Fungi</taxon>
        <taxon>Dikarya</taxon>
        <taxon>Ascomycota</taxon>
        <taxon>Saccharomycotina</taxon>
        <taxon>Pichiomycetes</taxon>
        <taxon>Debaryomycetaceae</taxon>
        <taxon>Candida/Lodderomyces clade</taxon>
        <taxon>Candida</taxon>
    </lineage>
</organism>
<evidence type="ECO:0000259" key="5">
    <source>
        <dbReference type="PROSITE" id="PS51741"/>
    </source>
</evidence>
<dbReference type="CDD" id="cd04399">
    <property type="entry name" value="RhoGAP_fRGD2"/>
    <property type="match status" value="1"/>
</dbReference>
<dbReference type="Proteomes" id="UP000001429">
    <property type="component" value="Chromosome R"/>
</dbReference>
<dbReference type="SMART" id="SM00055">
    <property type="entry name" value="FCH"/>
    <property type="match status" value="1"/>
</dbReference>
<dbReference type="GO" id="GO:0007010">
    <property type="term" value="P:cytoskeleton organization"/>
    <property type="evidence" value="ECO:0007669"/>
    <property type="project" value="TreeGrafter"/>
</dbReference>
<dbReference type="AlphaFoldDB" id="C4YMH2"/>
<dbReference type="GO" id="GO:0000935">
    <property type="term" value="C:division septum"/>
    <property type="evidence" value="ECO:0007669"/>
    <property type="project" value="TreeGrafter"/>
</dbReference>
<protein>
    <recommendedName>
        <fullName evidence="8">Rho-GAP domain-containing protein</fullName>
    </recommendedName>
</protein>
<feature type="region of interest" description="Disordered" evidence="2">
    <location>
        <begin position="711"/>
        <end position="909"/>
    </location>
</feature>
<dbReference type="InterPro" id="IPR000198">
    <property type="entry name" value="RhoGAP_dom"/>
</dbReference>
<dbReference type="FunFam" id="1.20.1270.60:FF:000169">
    <property type="entry name" value="Rgd3p"/>
    <property type="match status" value="1"/>
</dbReference>
<evidence type="ECO:0000256" key="1">
    <source>
        <dbReference type="PROSITE-ProRule" id="PRU01077"/>
    </source>
</evidence>
<evidence type="ECO:0000256" key="2">
    <source>
        <dbReference type="SAM" id="MobiDB-lite"/>
    </source>
</evidence>
<dbReference type="PROSITE" id="PS50186">
    <property type="entry name" value="DEP"/>
    <property type="match status" value="1"/>
</dbReference>
<dbReference type="InterPro" id="IPR031160">
    <property type="entry name" value="F_BAR_dom"/>
</dbReference>
<name>C4YMH2_CANAW</name>
<dbReference type="PROSITE" id="PS50238">
    <property type="entry name" value="RHOGAP"/>
    <property type="match status" value="1"/>
</dbReference>
<dbReference type="GO" id="GO:0005737">
    <property type="term" value="C:cytoplasm"/>
    <property type="evidence" value="ECO:0007669"/>
    <property type="project" value="TreeGrafter"/>
</dbReference>
<dbReference type="Pfam" id="PF00611">
    <property type="entry name" value="FCH"/>
    <property type="match status" value="1"/>
</dbReference>
<dbReference type="SMART" id="SM00049">
    <property type="entry name" value="DEP"/>
    <property type="match status" value="1"/>
</dbReference>
<feature type="compositionally biased region" description="Low complexity" evidence="2">
    <location>
        <begin position="789"/>
        <end position="807"/>
    </location>
</feature>
<sequence length="909" mass="103949">MTRQKKNSLISYKTFFIVKQHITSHHTLYIMSFAESFWTPDYESGFQQLFLQLNQGILENNDFVRLIERRMESEVVYGNSLETITTDCKPLNKRQLNEDFVSTIKNAYTKMNETFYKQGEYHLNIADNIETIVLQPFSKWCTEHEQRVKFSEFTLQDKLKALKNAQYSVEKLQKKYFNKCRMLEEFKSHYTEEELQEELSNLSFQKDRAAKTNTDGSKEEDDNDTADEEIYEFTHAKYDTKQMKALLQAMLTEVPMGPHKVAILGTYQNVSTGSNITKWLLENMPEFNKNLDKAEVFGQDLVRNDFIRIVGSMGKSFINSSQFYYQWKPIAFTISGVENEYVTTDTSLAKSLTFKFDDVKEAIGVNTVDFNDKSQLSKLINEVNQLDTQYYAQVVELDKLRCEYEELAMDHLTFMQKCELDRLKAIKKVTFDFLSSFANKISSLKTISDDLVLLEETINPVNDLKFLIENYGTGRFKPKVVLYDNYYDSNINQTFGVDLSVKSRLDKKVVPYIIQCILSQLDSVYPDLKNDEERINLWTQPVHLSNVHKLRSQLNGVQDPNEIMSILKESHPLLITNVLKLYFMELPDSIIPYNNYDVIKLLYTNYHDESQTKSRVNGLQNVLSELPKCNLATLDAILTHLSRLVSIVGTQDKDLAGGFQRKLSKEFGSLVLRPKTDGLNSSESSYLNDRFQVTLMDDLFENKQSIFNELRRQSSTRSAVASVSPSVSRNSSLTRSESIKSNKGHNAAAIAKSKSRLESRLQSAVKNQTKTSEPQQKTDADEFYDAEASPTPSRSGTQSSSSGLKRSTSPKKKKWTVVSKEESKEENEKSKKLTSTPVTYRPSNDIIYDKSPSNQSLNDLSSTPPPKFAPSLGRKSSVKDLAKSFENGSTEDLQEPSSRSRSSSPTKAK</sequence>
<dbReference type="Gene3D" id="1.10.555.10">
    <property type="entry name" value="Rho GTPase activation protein"/>
    <property type="match status" value="1"/>
</dbReference>
<dbReference type="SUPFAM" id="SSF103657">
    <property type="entry name" value="BAR/IMD domain-like"/>
    <property type="match status" value="1"/>
</dbReference>
<feature type="domain" description="F-BAR" evidence="5">
    <location>
        <begin position="31"/>
        <end position="463"/>
    </location>
</feature>
<feature type="domain" description="Rho-GAP" evidence="4">
    <location>
        <begin position="497"/>
        <end position="707"/>
    </location>
</feature>
<feature type="compositionally biased region" description="Basic and acidic residues" evidence="2">
    <location>
        <begin position="819"/>
        <end position="831"/>
    </location>
</feature>
<evidence type="ECO:0008006" key="8">
    <source>
        <dbReference type="Google" id="ProtNLM"/>
    </source>
</evidence>
<dbReference type="GO" id="GO:0005096">
    <property type="term" value="F:GTPase activator activity"/>
    <property type="evidence" value="ECO:0007669"/>
    <property type="project" value="TreeGrafter"/>
</dbReference>
<dbReference type="Pfam" id="PF00620">
    <property type="entry name" value="RhoGAP"/>
    <property type="match status" value="1"/>
</dbReference>
<dbReference type="SUPFAM" id="SSF48350">
    <property type="entry name" value="GTPase activation domain, GAP"/>
    <property type="match status" value="1"/>
</dbReference>
<dbReference type="CDD" id="cd04436">
    <property type="entry name" value="DEP_fRgd2"/>
    <property type="match status" value="1"/>
</dbReference>
<feature type="compositionally biased region" description="Low complexity" evidence="2">
    <location>
        <begin position="713"/>
        <end position="736"/>
    </location>
</feature>
<dbReference type="HOGENOM" id="CLU_008201_1_0_1"/>
<dbReference type="Pfam" id="PF00610">
    <property type="entry name" value="DEP"/>
    <property type="match status" value="1"/>
</dbReference>
<dbReference type="PANTHER" id="PTHR23065">
    <property type="entry name" value="PROLINE-SERINE-THREONINE PHOSPHATASE INTERACTING PROTEIN 1"/>
    <property type="match status" value="1"/>
</dbReference>
<dbReference type="SUPFAM" id="SSF46785">
    <property type="entry name" value="Winged helix' DNA-binding domain"/>
    <property type="match status" value="1"/>
</dbReference>